<dbReference type="STRING" id="35755.UL82_00035"/>
<dbReference type="OrthoDB" id="4428158at2"/>
<dbReference type="AlphaFoldDB" id="A0A0F6R064"/>
<protein>
    <submittedName>
        <fullName evidence="1">Uncharacterized protein</fullName>
    </submittedName>
</protein>
<sequence>MRTTLRGFTPEQALHIATTFCHYFPAQLEHLAFLSAIAAVSTSSFSGLSAYRSPTTQAQAVYKATVKLQPLSAHNEEFGAILRDLCLRLNEES</sequence>
<dbReference type="RefSeq" id="WP_052735823.1">
    <property type="nucleotide sequence ID" value="NZ_CP011312.1"/>
</dbReference>
<accession>A0A0F6R064</accession>
<proteinExistence type="predicted"/>
<reference evidence="1 2" key="1">
    <citation type="journal article" date="2015" name="Genome Announc.">
        <title>Complete Genome Sequence of Corynebacterium kutscheri DSM 20755, a Corynebacterial Type Strain with Remarkably Low G+C Content of Chromosomal DNA.</title>
        <authorList>
            <person name="Ruckert C."/>
            <person name="Albersmeier A."/>
            <person name="Winkler A."/>
            <person name="Tauch A."/>
        </authorList>
    </citation>
    <scope>NUCLEOTIDE SEQUENCE [LARGE SCALE GENOMIC DNA]</scope>
    <source>
        <strain evidence="1 2">DSM 20755</strain>
    </source>
</reference>
<dbReference type="EMBL" id="CP011312">
    <property type="protein sequence ID" value="AKE40253.1"/>
    <property type="molecule type" value="Genomic_DNA"/>
</dbReference>
<keyword evidence="2" id="KW-1185">Reference proteome</keyword>
<gene>
    <name evidence="1" type="ORF">UL82_00035</name>
</gene>
<dbReference type="HOGENOM" id="CLU_181625_1_0_11"/>
<evidence type="ECO:0000313" key="2">
    <source>
        <dbReference type="Proteomes" id="UP000033457"/>
    </source>
</evidence>
<evidence type="ECO:0000313" key="1">
    <source>
        <dbReference type="EMBL" id="AKE40253.1"/>
    </source>
</evidence>
<organism evidence="1 2">
    <name type="scientific">Corynebacterium kutscheri</name>
    <dbReference type="NCBI Taxonomy" id="35755"/>
    <lineage>
        <taxon>Bacteria</taxon>
        <taxon>Bacillati</taxon>
        <taxon>Actinomycetota</taxon>
        <taxon>Actinomycetes</taxon>
        <taxon>Mycobacteriales</taxon>
        <taxon>Corynebacteriaceae</taxon>
        <taxon>Corynebacterium</taxon>
    </lineage>
</organism>
<dbReference type="Proteomes" id="UP000033457">
    <property type="component" value="Chromosome"/>
</dbReference>
<name>A0A0F6R064_9CORY</name>
<dbReference type="KEGG" id="cku:UL82_00035"/>